<evidence type="ECO:0000313" key="4">
    <source>
        <dbReference type="Proteomes" id="UP000231990"/>
    </source>
</evidence>
<comment type="caution">
    <text evidence="2">The sequence shown here is derived from an EMBL/GenBank/DDBJ whole genome shotgun (WGS) entry which is preliminary data.</text>
</comment>
<evidence type="ECO:0000313" key="2">
    <source>
        <dbReference type="EMBL" id="PJZ74591.1"/>
    </source>
</evidence>
<organism evidence="2 4">
    <name type="scientific">Leptospira perolatii</name>
    <dbReference type="NCBI Taxonomy" id="2023191"/>
    <lineage>
        <taxon>Bacteria</taxon>
        <taxon>Pseudomonadati</taxon>
        <taxon>Spirochaetota</taxon>
        <taxon>Spirochaetia</taxon>
        <taxon>Leptospirales</taxon>
        <taxon>Leptospiraceae</taxon>
        <taxon>Leptospira</taxon>
    </lineage>
</organism>
<keyword evidence="3" id="KW-1185">Reference proteome</keyword>
<dbReference type="Proteomes" id="UP000231962">
    <property type="component" value="Unassembled WGS sequence"/>
</dbReference>
<name>A0A2M9ZRK0_9LEPT</name>
<proteinExistence type="predicted"/>
<gene>
    <name evidence="1" type="ORF">CH360_00585</name>
    <name evidence="2" type="ORF">CH373_00585</name>
</gene>
<evidence type="ECO:0000313" key="3">
    <source>
        <dbReference type="Proteomes" id="UP000231962"/>
    </source>
</evidence>
<evidence type="ECO:0000313" key="1">
    <source>
        <dbReference type="EMBL" id="PJZ71059.1"/>
    </source>
</evidence>
<reference evidence="3 4" key="1">
    <citation type="submission" date="2017-07" db="EMBL/GenBank/DDBJ databases">
        <title>Leptospira spp. isolated from tropical soils.</title>
        <authorList>
            <person name="Thibeaux R."/>
            <person name="Iraola G."/>
            <person name="Ferres I."/>
            <person name="Bierque E."/>
            <person name="Girault D."/>
            <person name="Soupe-Gilbert M.-E."/>
            <person name="Picardeau M."/>
            <person name="Goarant C."/>
        </authorList>
    </citation>
    <scope>NUCLEOTIDE SEQUENCE [LARGE SCALE GENOMIC DNA]</scope>
    <source>
        <strain evidence="2 4">FH1-B-B1</strain>
        <strain evidence="1 3">FH1-B-C1</strain>
    </source>
</reference>
<protein>
    <recommendedName>
        <fullName evidence="5">Lipoprotein</fullName>
    </recommendedName>
</protein>
<dbReference type="AlphaFoldDB" id="A0A2M9ZRK0"/>
<dbReference type="OrthoDB" id="315480at2"/>
<sequence>MVTQFLQKSIVLTLASALLGGCLHKSPQAAEFFSEYFQFQDAIDEEFQDTQVRKILGGFPDPESEKLLVANGDLLTLGMILSKDGTSYKPTLSASPPKVHKSTPYSLHVEVSKSEFKEQGTYKIVRKTEMLSTEFSFLELFPKIETLAHHLQNPHSAPLSEVSTLQHFLCEKFECKENRSAEGVILSYSLSDKTKESFPKAYKKLKSRGKQASFRFKVFKPGGFEKGWEFFSEGTSIFLKIPKSAPGYWANPSQLRVRFALFLNVYGLKIDIQNLGITLFFKRQGQTDIVSGVYNKVPSVNITGRFLRIFPPGVVDFFLPGNIHEYFENYFELLVHGSDKNGGNRFVSTTFRNGNRTKVTLVAKSEILRERFIPFSGKEEEDSPSLDSSLQDALIKDLRGSHFRHPLANLEKNP</sequence>
<dbReference type="EMBL" id="NPDY01000001">
    <property type="protein sequence ID" value="PJZ71059.1"/>
    <property type="molecule type" value="Genomic_DNA"/>
</dbReference>
<evidence type="ECO:0008006" key="5">
    <source>
        <dbReference type="Google" id="ProtNLM"/>
    </source>
</evidence>
<accession>A0A2M9ZRK0</accession>
<dbReference type="EMBL" id="NPDZ01000001">
    <property type="protein sequence ID" value="PJZ74591.1"/>
    <property type="molecule type" value="Genomic_DNA"/>
</dbReference>
<dbReference type="NCBIfam" id="NF047806">
    <property type="entry name" value="LIC10025_lipo"/>
    <property type="match status" value="1"/>
</dbReference>
<dbReference type="Proteomes" id="UP000231990">
    <property type="component" value="Unassembled WGS sequence"/>
</dbReference>
<dbReference type="RefSeq" id="WP_100712002.1">
    <property type="nucleotide sequence ID" value="NZ_NPDY01000001.1"/>
</dbReference>